<protein>
    <submittedName>
        <fullName evidence="1">Uncharacterized protein</fullName>
    </submittedName>
</protein>
<dbReference type="EMBL" id="MT630739">
    <property type="protein sequence ID" value="QNO42434.1"/>
    <property type="molecule type" value="Genomic_DNA"/>
</dbReference>
<sequence length="43" mass="4787">MAMKILAVTYINGMMMELLDAPIFVNTLPHYTTAIHAVIVPIK</sequence>
<reference evidence="1" key="1">
    <citation type="submission" date="2020-06" db="EMBL/GenBank/DDBJ databases">
        <title>Unique genomic features of the anaerobic methanotrophic archaea.</title>
        <authorList>
            <person name="Chadwick G.L."/>
            <person name="Skennerton C.T."/>
            <person name="Laso-Perez R."/>
            <person name="Leu A.O."/>
            <person name="Speth D.R."/>
            <person name="Yu H."/>
            <person name="Morgan-Lang C."/>
            <person name="Hatzenpichler R."/>
            <person name="Goudeau D."/>
            <person name="Malmstrom R."/>
            <person name="Brazelton W.J."/>
            <person name="Woyke T."/>
            <person name="Hallam S.J."/>
            <person name="Tyson G.W."/>
            <person name="Wegener G."/>
            <person name="Boetius A."/>
            <person name="Orphan V."/>
        </authorList>
    </citation>
    <scope>NUCLEOTIDE SEQUENCE</scope>
</reference>
<proteinExistence type="predicted"/>
<name>A0A7G9Y350_9EURY</name>
<evidence type="ECO:0000313" key="1">
    <source>
        <dbReference type="EMBL" id="QNO42434.1"/>
    </source>
</evidence>
<dbReference type="AlphaFoldDB" id="A0A7G9Y350"/>
<gene>
    <name evidence="1" type="ORF">LOAFDDMD_00001</name>
</gene>
<organism evidence="1">
    <name type="scientific">Candidatus Methanogaster sp. ANME-2c ERB4</name>
    <dbReference type="NCBI Taxonomy" id="2759911"/>
    <lineage>
        <taxon>Archaea</taxon>
        <taxon>Methanobacteriati</taxon>
        <taxon>Methanobacteriota</taxon>
        <taxon>Stenosarchaea group</taxon>
        <taxon>Methanomicrobia</taxon>
        <taxon>Methanosarcinales</taxon>
        <taxon>ANME-2 cluster</taxon>
        <taxon>Candidatus Methanogasteraceae</taxon>
        <taxon>Candidatus Methanogaster</taxon>
    </lineage>
</organism>
<accession>A0A7G9Y350</accession>